<name>A0ABN4BJE0_9CLOT</name>
<dbReference type="Pfam" id="PF12229">
    <property type="entry name" value="PG_binding_4"/>
    <property type="match status" value="1"/>
</dbReference>
<keyword evidence="4" id="KW-1185">Reference proteome</keyword>
<dbReference type="PANTHER" id="PTHR35788:SF1">
    <property type="entry name" value="EXPORTED PROTEIN"/>
    <property type="match status" value="1"/>
</dbReference>
<dbReference type="InterPro" id="IPR022029">
    <property type="entry name" value="YoaR-like_PG-bd"/>
</dbReference>
<dbReference type="InterPro" id="IPR052913">
    <property type="entry name" value="Glycopeptide_resist_protein"/>
</dbReference>
<evidence type="ECO:0000259" key="2">
    <source>
        <dbReference type="Pfam" id="PF12229"/>
    </source>
</evidence>
<dbReference type="Pfam" id="PF04294">
    <property type="entry name" value="VanW"/>
    <property type="match status" value="1"/>
</dbReference>
<protein>
    <submittedName>
        <fullName evidence="3">VanW family protein</fullName>
    </submittedName>
</protein>
<evidence type="ECO:0000256" key="1">
    <source>
        <dbReference type="SAM" id="Phobius"/>
    </source>
</evidence>
<dbReference type="InterPro" id="IPR007391">
    <property type="entry name" value="Vancomycin_resist_VanW"/>
</dbReference>
<gene>
    <name evidence="3" type="ORF">CAETHG_3566</name>
</gene>
<feature type="domain" description="YoaR-like putative peptidoglycan binding" evidence="2">
    <location>
        <begin position="103"/>
        <end position="214"/>
    </location>
</feature>
<feature type="transmembrane region" description="Helical" evidence="1">
    <location>
        <begin position="32"/>
        <end position="51"/>
    </location>
</feature>
<dbReference type="RefSeq" id="WP_013238132.1">
    <property type="nucleotide sequence ID" value="NC_022592.1"/>
</dbReference>
<dbReference type="EMBL" id="CP006763">
    <property type="protein sequence ID" value="AGY77769.1"/>
    <property type="molecule type" value="Genomic_DNA"/>
</dbReference>
<accession>A0ABN4BJE0</accession>
<keyword evidence="1" id="KW-1133">Transmembrane helix</keyword>
<reference evidence="4" key="1">
    <citation type="journal article" date="2014" name="Biotechnol. Biofuels">
        <title>Comparison of single-molecule sequencing and hybrid approaches for finishing the genome of Clostridium autoethanogenum and analysis of CRISPR systems in industrial relevant Clostridia.</title>
        <authorList>
            <person name="Brown S.D."/>
            <person name="Nagaraju S."/>
            <person name="Utturkar S."/>
            <person name="De Tissera S."/>
            <person name="Segovia S."/>
            <person name="Mitchell W."/>
            <person name="Land M.L."/>
            <person name="Dassanayake A."/>
            <person name="Kopke M."/>
        </authorList>
    </citation>
    <scope>NUCLEOTIDE SEQUENCE [LARGE SCALE GENOMIC DNA]</scope>
    <source>
        <strain evidence="4">DSM 10061</strain>
    </source>
</reference>
<keyword evidence="1" id="KW-0812">Transmembrane</keyword>
<dbReference type="Proteomes" id="UP000017590">
    <property type="component" value="Chromosome"/>
</dbReference>
<evidence type="ECO:0000313" key="4">
    <source>
        <dbReference type="Proteomes" id="UP000017590"/>
    </source>
</evidence>
<proteinExistence type="predicted"/>
<organism evidence="3 4">
    <name type="scientific">Clostridium autoethanogenum DSM 10061</name>
    <dbReference type="NCBI Taxonomy" id="1341692"/>
    <lineage>
        <taxon>Bacteria</taxon>
        <taxon>Bacillati</taxon>
        <taxon>Bacillota</taxon>
        <taxon>Clostridia</taxon>
        <taxon>Eubacteriales</taxon>
        <taxon>Clostridiaceae</taxon>
        <taxon>Clostridium</taxon>
    </lineage>
</organism>
<evidence type="ECO:0000313" key="3">
    <source>
        <dbReference type="EMBL" id="AGY77769.1"/>
    </source>
</evidence>
<dbReference type="PANTHER" id="PTHR35788">
    <property type="entry name" value="EXPORTED PROTEIN-RELATED"/>
    <property type="match status" value="1"/>
</dbReference>
<keyword evidence="1" id="KW-0472">Membrane</keyword>
<sequence length="437" mass="49930">MIQPIDRNQIIPKKRKLKRKLKINKKKMTRSLIILSILTYIIHSLWIHFLVTRYDNLIYPGVKVEGINLGGKTKDEAIDTLKRKYVNQIFKKNIIIKVQDKVYTINYSKLNIKYNLDDVVQDAFKYGKCGNTHNKYKNIKSKNGKQFNLKYSYNKKEINNTISKIENELNRAPVNASITKDEDDKFKIDLEKDGQEVDRDKLFNDIDKKINNKNMNDVYISGTIRKVAPKIKKSSLVNINTKISSFSTNFSSSDDNRSNNIEVAAKTLNGTTIMPGEIFSFNKIVGKRTKENGYKSSKIIVGNKLQPGLGGGVCQVSTTLHNAVVRCGIVPTEREHHNIPVTYVGLGMDATVDYGHIDYKFKNTLDFPIYIECLTKNKNLVINIYSNSKLNNKIYNLINKVDKASNGKATIAKVYLVTYEDGKETSTKWINTDNYIK</sequence>